<dbReference type="SMART" id="SM00347">
    <property type="entry name" value="HTH_MARR"/>
    <property type="match status" value="1"/>
</dbReference>
<dbReference type="Pfam" id="PF01047">
    <property type="entry name" value="MarR"/>
    <property type="match status" value="1"/>
</dbReference>
<feature type="domain" description="HTH marR-type" evidence="1">
    <location>
        <begin position="17"/>
        <end position="147"/>
    </location>
</feature>
<dbReference type="GO" id="GO:0003677">
    <property type="term" value="F:DNA binding"/>
    <property type="evidence" value="ECO:0007669"/>
    <property type="project" value="UniProtKB-KW"/>
</dbReference>
<evidence type="ECO:0000313" key="3">
    <source>
        <dbReference type="Proteomes" id="UP000198983"/>
    </source>
</evidence>
<dbReference type="InterPro" id="IPR000835">
    <property type="entry name" value="HTH_MarR-typ"/>
</dbReference>
<dbReference type="EMBL" id="LT629732">
    <property type="protein sequence ID" value="SDS82742.1"/>
    <property type="molecule type" value="Genomic_DNA"/>
</dbReference>
<reference evidence="2 3" key="1">
    <citation type="submission" date="2016-10" db="EMBL/GenBank/DDBJ databases">
        <authorList>
            <person name="de Groot N.N."/>
        </authorList>
    </citation>
    <scope>NUCLEOTIDE SEQUENCE [LARGE SCALE GENOMIC DNA]</scope>
    <source>
        <strain evidence="2 3">DSM 22024</strain>
    </source>
</reference>
<organism evidence="2 3">
    <name type="scientific">Actinopolymorpha singaporensis</name>
    <dbReference type="NCBI Taxonomy" id="117157"/>
    <lineage>
        <taxon>Bacteria</taxon>
        <taxon>Bacillati</taxon>
        <taxon>Actinomycetota</taxon>
        <taxon>Actinomycetes</taxon>
        <taxon>Propionibacteriales</taxon>
        <taxon>Actinopolymorphaceae</taxon>
        <taxon>Actinopolymorpha</taxon>
    </lineage>
</organism>
<dbReference type="RefSeq" id="WP_092655151.1">
    <property type="nucleotide sequence ID" value="NZ_LT629732.1"/>
</dbReference>
<protein>
    <submittedName>
        <fullName evidence="2">DNA-binding transcriptional regulator, MarR family</fullName>
    </submittedName>
</protein>
<dbReference type="STRING" id="117157.SAMN04489717_4015"/>
<evidence type="ECO:0000259" key="1">
    <source>
        <dbReference type="PROSITE" id="PS50995"/>
    </source>
</evidence>
<dbReference type="Gene3D" id="1.10.10.10">
    <property type="entry name" value="Winged helix-like DNA-binding domain superfamily/Winged helix DNA-binding domain"/>
    <property type="match status" value="1"/>
</dbReference>
<proteinExistence type="predicted"/>
<keyword evidence="2" id="KW-0238">DNA-binding</keyword>
<dbReference type="InterPro" id="IPR036388">
    <property type="entry name" value="WH-like_DNA-bd_sf"/>
</dbReference>
<dbReference type="InterPro" id="IPR052526">
    <property type="entry name" value="HTH-type_Bedaq_tolerance"/>
</dbReference>
<evidence type="ECO:0000313" key="2">
    <source>
        <dbReference type="EMBL" id="SDS82742.1"/>
    </source>
</evidence>
<dbReference type="PROSITE" id="PS50995">
    <property type="entry name" value="HTH_MARR_2"/>
    <property type="match status" value="1"/>
</dbReference>
<dbReference type="GO" id="GO:0003700">
    <property type="term" value="F:DNA-binding transcription factor activity"/>
    <property type="evidence" value="ECO:0007669"/>
    <property type="project" value="InterPro"/>
</dbReference>
<sequence length="154" mass="16505">MTGHATTRPATMDREEATRLYLAIARLSRWMRRQGASQRGDLGHGGMSALATLTHAGPMRLGDLANREQVAPPTLSRVVATLESAGYAVRTSDPADRRASIVAATEEGQQIARGLRSLRTEALRSRVERLTPEQHDALVAALPALEALVGDDAA</sequence>
<accession>A0A1H1VD78</accession>
<dbReference type="PANTHER" id="PTHR39515:SF2">
    <property type="entry name" value="HTH-TYPE TRANSCRIPTIONAL REGULATOR RV0880"/>
    <property type="match status" value="1"/>
</dbReference>
<gene>
    <name evidence="2" type="ORF">SAMN04489717_4015</name>
</gene>
<dbReference type="OrthoDB" id="8966183at2"/>
<dbReference type="InterPro" id="IPR036390">
    <property type="entry name" value="WH_DNA-bd_sf"/>
</dbReference>
<dbReference type="PANTHER" id="PTHR39515">
    <property type="entry name" value="CONSERVED PROTEIN"/>
    <property type="match status" value="1"/>
</dbReference>
<dbReference type="Proteomes" id="UP000198983">
    <property type="component" value="Chromosome I"/>
</dbReference>
<keyword evidence="3" id="KW-1185">Reference proteome</keyword>
<name>A0A1H1VD78_9ACTN</name>
<dbReference type="SUPFAM" id="SSF46785">
    <property type="entry name" value="Winged helix' DNA-binding domain"/>
    <property type="match status" value="1"/>
</dbReference>
<dbReference type="AlphaFoldDB" id="A0A1H1VD78"/>